<feature type="transmembrane region" description="Helical" evidence="2">
    <location>
        <begin position="254"/>
        <end position="276"/>
    </location>
</feature>
<keyword evidence="2" id="KW-1133">Transmembrane helix</keyword>
<evidence type="ECO:0000313" key="4">
    <source>
        <dbReference type="Proteomes" id="UP001365128"/>
    </source>
</evidence>
<feature type="region of interest" description="Disordered" evidence="1">
    <location>
        <begin position="553"/>
        <end position="622"/>
    </location>
</feature>
<feature type="compositionally biased region" description="Low complexity" evidence="1">
    <location>
        <begin position="579"/>
        <end position="622"/>
    </location>
</feature>
<feature type="compositionally biased region" description="Basic and acidic residues" evidence="1">
    <location>
        <begin position="558"/>
        <end position="569"/>
    </location>
</feature>
<evidence type="ECO:0000313" key="3">
    <source>
        <dbReference type="EMBL" id="KAK7533642.1"/>
    </source>
</evidence>
<accession>A0ABR1LIT8</accession>
<organism evidence="3 4">
    <name type="scientific">Phyllosticta citricarpa</name>
    <dbReference type="NCBI Taxonomy" id="55181"/>
    <lineage>
        <taxon>Eukaryota</taxon>
        <taxon>Fungi</taxon>
        <taxon>Dikarya</taxon>
        <taxon>Ascomycota</taxon>
        <taxon>Pezizomycotina</taxon>
        <taxon>Dothideomycetes</taxon>
        <taxon>Dothideomycetes incertae sedis</taxon>
        <taxon>Botryosphaeriales</taxon>
        <taxon>Phyllostictaceae</taxon>
        <taxon>Phyllosticta</taxon>
    </lineage>
</organism>
<feature type="transmembrane region" description="Helical" evidence="2">
    <location>
        <begin position="138"/>
        <end position="158"/>
    </location>
</feature>
<comment type="caution">
    <text evidence="3">The sequence shown here is derived from an EMBL/GenBank/DDBJ whole genome shotgun (WGS) entry which is preliminary data.</text>
</comment>
<feature type="region of interest" description="Disordered" evidence="1">
    <location>
        <begin position="668"/>
        <end position="722"/>
    </location>
</feature>
<feature type="compositionally biased region" description="Low complexity" evidence="1">
    <location>
        <begin position="674"/>
        <end position="684"/>
    </location>
</feature>
<keyword evidence="2" id="KW-0472">Membrane</keyword>
<protein>
    <submittedName>
        <fullName evidence="3">Uncharacterized protein</fullName>
    </submittedName>
</protein>
<feature type="transmembrane region" description="Helical" evidence="2">
    <location>
        <begin position="170"/>
        <end position="193"/>
    </location>
</feature>
<feature type="compositionally biased region" description="Polar residues" evidence="1">
    <location>
        <begin position="705"/>
        <end position="716"/>
    </location>
</feature>
<keyword evidence="4" id="KW-1185">Reference proteome</keyword>
<feature type="compositionally biased region" description="Basic and acidic residues" evidence="1">
    <location>
        <begin position="685"/>
        <end position="704"/>
    </location>
</feature>
<evidence type="ECO:0000256" key="2">
    <source>
        <dbReference type="SAM" id="Phobius"/>
    </source>
</evidence>
<name>A0ABR1LIT8_9PEZI</name>
<keyword evidence="2" id="KW-0812">Transmembrane</keyword>
<feature type="transmembrane region" description="Helical" evidence="2">
    <location>
        <begin position="50"/>
        <end position="71"/>
    </location>
</feature>
<feature type="transmembrane region" description="Helical" evidence="2">
    <location>
        <begin position="99"/>
        <end position="118"/>
    </location>
</feature>
<feature type="region of interest" description="Disordered" evidence="1">
    <location>
        <begin position="373"/>
        <end position="406"/>
    </location>
</feature>
<gene>
    <name evidence="3" type="ORF">IWX46DRAFT_323989</name>
</gene>
<sequence length="722" mass="79451">MASIGASGFADQASTTIADAAATPGTNTTSTGEMHFSSLVLGQERAVRTLNVVIGVVSIFLMAMMIARILFDNRRASKLRVVVRPRRFEFLRSTRNSDVFPLVLGFFIFIQEIILVAVQASRMDKISTTGCRGLSMLLLPTIFMSAYTTLVFGIEAVVRAFKGSVSRGKWNTPVCIGVVLALMVLTLIPTVAWRARNKCFGELLWIPLHFRRLFLPILSTLIFAYVLMMGLLIMRLFYDTSFDEEERISASRMVYLLGFAVAQNALIMPFFVVLYVGKFSAKLSSSRVAEFVLYSSGAFVSFILLFLRINSNAAAIQPRSSSSFSRFNPLRFLAFPGPDSFDFKISEPIAVGGEKNNRFDRYGYQYRTEKVGFGMEKSSPGPREKSETWKAPVVQSKQIQTDSPTKKAIPSKELLYTHKRTRSGSYSLFPAKSEQDRESQLPYSLRLPNIPKLPKLPSTVYSPDSSPQLAKASIDPFASPTKGARSGSVTNVADYYETLPPRPLFTGRHIRDTSVDSHATVQIGLRLSMAPNNIPMADVSAANRYLAELPVTAASSRRTPENDDTDSHSEITISLDRNPSTSKPHTSPTPSQTQSRATSSAISESEVASSSSHTSSAPSTAGSSLSAFTIIAPKTYQQPARQRPGQDSSLTNTVVSGGNPFDIVPSSGQIEWQSPPSRSSSTRTKNSEVLREQTSRPRWVDLKNDTNVQMRSSDASEATRWI</sequence>
<evidence type="ECO:0000256" key="1">
    <source>
        <dbReference type="SAM" id="MobiDB-lite"/>
    </source>
</evidence>
<feature type="transmembrane region" description="Helical" evidence="2">
    <location>
        <begin position="291"/>
        <end position="309"/>
    </location>
</feature>
<proteinExistence type="predicted"/>
<dbReference type="EMBL" id="JBBPDW010000045">
    <property type="protein sequence ID" value="KAK7533642.1"/>
    <property type="molecule type" value="Genomic_DNA"/>
</dbReference>
<feature type="transmembrane region" description="Helical" evidence="2">
    <location>
        <begin position="213"/>
        <end position="233"/>
    </location>
</feature>
<reference evidence="3 4" key="1">
    <citation type="submission" date="2024-04" db="EMBL/GenBank/DDBJ databases">
        <title>Phyllosticta paracitricarpa is synonymous to the EU quarantine fungus P. citricarpa based on phylogenomic analyses.</title>
        <authorList>
            <consortium name="Lawrence Berkeley National Laboratory"/>
            <person name="Van Ingen-Buijs V.A."/>
            <person name="Van Westerhoven A.C."/>
            <person name="Haridas S."/>
            <person name="Skiadas P."/>
            <person name="Martin F."/>
            <person name="Groenewald J.Z."/>
            <person name="Crous P.W."/>
            <person name="Seidl M.F."/>
        </authorList>
    </citation>
    <scope>NUCLEOTIDE SEQUENCE [LARGE SCALE GENOMIC DNA]</scope>
    <source>
        <strain evidence="3 4">CBS 122670</strain>
    </source>
</reference>
<dbReference type="Proteomes" id="UP001365128">
    <property type="component" value="Unassembled WGS sequence"/>
</dbReference>